<dbReference type="EMBL" id="CAJNOC010003568">
    <property type="protein sequence ID" value="CAF0988738.1"/>
    <property type="molecule type" value="Genomic_DNA"/>
</dbReference>
<protein>
    <recommendedName>
        <fullName evidence="4">Ion transport domain-containing protein</fullName>
    </recommendedName>
</protein>
<keyword evidence="1" id="KW-1133">Transmembrane helix</keyword>
<sequence>MDKFLHFGLYVRVIGKIISRANSLVIIVLILLVGFCLSFRNLVINFSPNEEDKMILFNSSFELTFYKTITMMIGSLETEEMGINVINSFSFINFIIYGAFIYFISILMLNIFTGISIDEVSEMFKTADKDDSMNTIEFIIKIEEFKNIKIFNSSFNLIEIIIFFPINLIKFIWRKIIGIFSKGKQDTTKVEDMGETKFSFKEENDKSNTIKDELNQLNIVIEKVYVKTIDIERNYNYK</sequence>
<evidence type="ECO:0000256" key="1">
    <source>
        <dbReference type="SAM" id="Phobius"/>
    </source>
</evidence>
<comment type="caution">
    <text evidence="2">The sequence shown here is derived from an EMBL/GenBank/DDBJ whole genome shotgun (WGS) entry which is preliminary data.</text>
</comment>
<evidence type="ECO:0000313" key="3">
    <source>
        <dbReference type="Proteomes" id="UP000663879"/>
    </source>
</evidence>
<feature type="transmembrane region" description="Helical" evidence="1">
    <location>
        <begin position="155"/>
        <end position="173"/>
    </location>
</feature>
<name>A0A814FQC9_9BILA</name>
<evidence type="ECO:0000313" key="2">
    <source>
        <dbReference type="EMBL" id="CAF0988738.1"/>
    </source>
</evidence>
<keyword evidence="1" id="KW-0812">Transmembrane</keyword>
<feature type="transmembrane region" description="Helical" evidence="1">
    <location>
        <begin position="21"/>
        <end position="43"/>
    </location>
</feature>
<keyword evidence="1" id="KW-0472">Membrane</keyword>
<dbReference type="OrthoDB" id="10565565at2759"/>
<feature type="transmembrane region" description="Helical" evidence="1">
    <location>
        <begin position="55"/>
        <end position="73"/>
    </location>
</feature>
<reference evidence="2" key="1">
    <citation type="submission" date="2021-02" db="EMBL/GenBank/DDBJ databases">
        <authorList>
            <person name="Nowell W R."/>
        </authorList>
    </citation>
    <scope>NUCLEOTIDE SEQUENCE</scope>
    <source>
        <strain evidence="2">Ploen Becks lab</strain>
    </source>
</reference>
<dbReference type="AlphaFoldDB" id="A0A814FQC9"/>
<proteinExistence type="predicted"/>
<feature type="transmembrane region" description="Helical" evidence="1">
    <location>
        <begin position="94"/>
        <end position="117"/>
    </location>
</feature>
<dbReference type="Proteomes" id="UP000663879">
    <property type="component" value="Unassembled WGS sequence"/>
</dbReference>
<organism evidence="2 3">
    <name type="scientific">Brachionus calyciflorus</name>
    <dbReference type="NCBI Taxonomy" id="104777"/>
    <lineage>
        <taxon>Eukaryota</taxon>
        <taxon>Metazoa</taxon>
        <taxon>Spiralia</taxon>
        <taxon>Gnathifera</taxon>
        <taxon>Rotifera</taxon>
        <taxon>Eurotatoria</taxon>
        <taxon>Monogononta</taxon>
        <taxon>Pseudotrocha</taxon>
        <taxon>Ploima</taxon>
        <taxon>Brachionidae</taxon>
        <taxon>Brachionus</taxon>
    </lineage>
</organism>
<keyword evidence="3" id="KW-1185">Reference proteome</keyword>
<gene>
    <name evidence="2" type="ORF">OXX778_LOCUS15798</name>
</gene>
<evidence type="ECO:0008006" key="4">
    <source>
        <dbReference type="Google" id="ProtNLM"/>
    </source>
</evidence>
<accession>A0A814FQC9</accession>